<dbReference type="InterPro" id="IPR005793">
    <property type="entry name" value="Formyl_trans_C"/>
</dbReference>
<dbReference type="Gene3D" id="3.10.25.10">
    <property type="entry name" value="Formyl transferase, C-terminal domain"/>
    <property type="match status" value="1"/>
</dbReference>
<evidence type="ECO:0000256" key="4">
    <source>
        <dbReference type="ARBA" id="ARBA00016014"/>
    </source>
</evidence>
<feature type="binding site" evidence="8">
    <location>
        <begin position="120"/>
        <end position="123"/>
    </location>
    <ligand>
        <name>(6S)-5,6,7,8-tetrahydrofolate</name>
        <dbReference type="ChEBI" id="CHEBI:57453"/>
    </ligand>
</feature>
<evidence type="ECO:0000256" key="8">
    <source>
        <dbReference type="HAMAP-Rule" id="MF_00182"/>
    </source>
</evidence>
<comment type="function">
    <text evidence="1 8">Attaches a formyl group to the free amino group of methionyl-tRNA(fMet). The formyl group appears to play a dual role in the initiator identity of N-formylmethionyl-tRNA by promoting its recognition by IF2 and preventing the misappropriation of this tRNA by the elongation apparatus.</text>
</comment>
<dbReference type="Gene3D" id="3.40.50.170">
    <property type="entry name" value="Formyl transferase, N-terminal domain"/>
    <property type="match status" value="1"/>
</dbReference>
<accession>A6GB64</accession>
<dbReference type="Pfam" id="PF00551">
    <property type="entry name" value="Formyl_trans_N"/>
    <property type="match status" value="1"/>
</dbReference>
<evidence type="ECO:0000256" key="3">
    <source>
        <dbReference type="ARBA" id="ARBA00012261"/>
    </source>
</evidence>
<dbReference type="InterPro" id="IPR044135">
    <property type="entry name" value="Met-tRNA-FMT_C"/>
</dbReference>
<sequence>MTNTDESSPKRKLRAVFMGSPDFAVPSLHAVHQHCDLRLVVSQPDRPAGRGRKLKPPAVKVAAEALGVPVVQPTKVRKGRLAALLQDADPEIIVVTAYGRILGRDVLELPKYGCVNVHASLLPRWRGAAPIQRAVLSGDAETGVAIMKMDIGCDTGPVYRLASTPIGAEETSGALFERLASFGGDVLGEFLAAFPDVPPPQDQAELDGEPVHAAKLDKAEGEVDWSTSQRRVIDHIRGMDPWPCAWTKRSPDEGKAEGKAVILKLTGGGASDWSRPEGASPGQVLGVDDQGMHVCAGDGVVRVATVQAPGKRRMAPRDYAAGQPFAEGERLGLADA</sequence>
<dbReference type="OrthoDB" id="9802815at2"/>
<dbReference type="InterPro" id="IPR036477">
    <property type="entry name" value="Formyl_transf_N_sf"/>
</dbReference>
<dbReference type="SUPFAM" id="SSF50486">
    <property type="entry name" value="FMT C-terminal domain-like"/>
    <property type="match status" value="1"/>
</dbReference>
<dbReference type="Proteomes" id="UP000005801">
    <property type="component" value="Unassembled WGS sequence"/>
</dbReference>
<dbReference type="CDD" id="cd08646">
    <property type="entry name" value="FMT_core_Met-tRNA-FMT_N"/>
    <property type="match status" value="1"/>
</dbReference>
<dbReference type="STRING" id="391625.PPSIR1_24584"/>
<dbReference type="SUPFAM" id="SSF53328">
    <property type="entry name" value="Formyltransferase"/>
    <property type="match status" value="1"/>
</dbReference>
<evidence type="ECO:0000313" key="11">
    <source>
        <dbReference type="EMBL" id="EDM76861.1"/>
    </source>
</evidence>
<feature type="domain" description="Formyl transferase C-terminal" evidence="10">
    <location>
        <begin position="215"/>
        <end position="323"/>
    </location>
</feature>
<name>A6GB64_9BACT</name>
<dbReference type="RefSeq" id="WP_006973955.1">
    <property type="nucleotide sequence ID" value="NZ_ABCS01000056.1"/>
</dbReference>
<dbReference type="InterPro" id="IPR041711">
    <property type="entry name" value="Met-tRNA-FMT_N"/>
</dbReference>
<reference evidence="11 12" key="1">
    <citation type="submission" date="2007-06" db="EMBL/GenBank/DDBJ databases">
        <authorList>
            <person name="Shimkets L."/>
            <person name="Ferriera S."/>
            <person name="Johnson J."/>
            <person name="Kravitz S."/>
            <person name="Beeson K."/>
            <person name="Sutton G."/>
            <person name="Rogers Y.-H."/>
            <person name="Friedman R."/>
            <person name="Frazier M."/>
            <person name="Venter J.C."/>
        </authorList>
    </citation>
    <scope>NUCLEOTIDE SEQUENCE [LARGE SCALE GENOMIC DNA]</scope>
    <source>
        <strain evidence="11 12">SIR-1</strain>
    </source>
</reference>
<dbReference type="InterPro" id="IPR011034">
    <property type="entry name" value="Formyl_transferase-like_C_sf"/>
</dbReference>
<dbReference type="PANTHER" id="PTHR11138">
    <property type="entry name" value="METHIONYL-TRNA FORMYLTRANSFERASE"/>
    <property type="match status" value="1"/>
</dbReference>
<comment type="similarity">
    <text evidence="2 8">Belongs to the Fmt family.</text>
</comment>
<proteinExistence type="inferred from homology"/>
<dbReference type="InterPro" id="IPR002376">
    <property type="entry name" value="Formyl_transf_N"/>
</dbReference>
<dbReference type="InterPro" id="IPR037022">
    <property type="entry name" value="Formyl_trans_C_sf"/>
</dbReference>
<evidence type="ECO:0000313" key="12">
    <source>
        <dbReference type="Proteomes" id="UP000005801"/>
    </source>
</evidence>
<protein>
    <recommendedName>
        <fullName evidence="4 8">Methionyl-tRNA formyltransferase</fullName>
        <ecNumber evidence="3 8">2.1.2.9</ecNumber>
    </recommendedName>
</protein>
<evidence type="ECO:0000256" key="1">
    <source>
        <dbReference type="ARBA" id="ARBA00002606"/>
    </source>
</evidence>
<evidence type="ECO:0000259" key="9">
    <source>
        <dbReference type="Pfam" id="PF00551"/>
    </source>
</evidence>
<keyword evidence="6 8" id="KW-0648">Protein biosynthesis</keyword>
<evidence type="ECO:0000256" key="2">
    <source>
        <dbReference type="ARBA" id="ARBA00010699"/>
    </source>
</evidence>
<comment type="catalytic activity">
    <reaction evidence="7 8">
        <text>L-methionyl-tRNA(fMet) + (6R)-10-formyltetrahydrofolate = N-formyl-L-methionyl-tRNA(fMet) + (6S)-5,6,7,8-tetrahydrofolate + H(+)</text>
        <dbReference type="Rhea" id="RHEA:24380"/>
        <dbReference type="Rhea" id="RHEA-COMP:9952"/>
        <dbReference type="Rhea" id="RHEA-COMP:9953"/>
        <dbReference type="ChEBI" id="CHEBI:15378"/>
        <dbReference type="ChEBI" id="CHEBI:57453"/>
        <dbReference type="ChEBI" id="CHEBI:78530"/>
        <dbReference type="ChEBI" id="CHEBI:78844"/>
        <dbReference type="ChEBI" id="CHEBI:195366"/>
        <dbReference type="EC" id="2.1.2.9"/>
    </reaction>
</comment>
<dbReference type="InterPro" id="IPR005794">
    <property type="entry name" value="Fmt"/>
</dbReference>
<dbReference type="CDD" id="cd08704">
    <property type="entry name" value="Met_tRNA_FMT_C"/>
    <property type="match status" value="1"/>
</dbReference>
<dbReference type="EMBL" id="ABCS01000056">
    <property type="protein sequence ID" value="EDM76861.1"/>
    <property type="molecule type" value="Genomic_DNA"/>
</dbReference>
<dbReference type="HAMAP" id="MF_00182">
    <property type="entry name" value="Formyl_trans"/>
    <property type="match status" value="1"/>
</dbReference>
<evidence type="ECO:0000256" key="7">
    <source>
        <dbReference type="ARBA" id="ARBA00048558"/>
    </source>
</evidence>
<dbReference type="NCBIfam" id="TIGR00460">
    <property type="entry name" value="fmt"/>
    <property type="match status" value="1"/>
</dbReference>
<gene>
    <name evidence="8" type="primary">fmt</name>
    <name evidence="11" type="ORF">PPSIR1_24584</name>
</gene>
<dbReference type="eggNOG" id="COG0223">
    <property type="taxonomic scope" value="Bacteria"/>
</dbReference>
<dbReference type="EC" id="2.1.2.9" evidence="3 8"/>
<dbReference type="PANTHER" id="PTHR11138:SF5">
    <property type="entry name" value="METHIONYL-TRNA FORMYLTRANSFERASE, MITOCHONDRIAL"/>
    <property type="match status" value="1"/>
</dbReference>
<dbReference type="GO" id="GO:0005829">
    <property type="term" value="C:cytosol"/>
    <property type="evidence" value="ECO:0007669"/>
    <property type="project" value="TreeGrafter"/>
</dbReference>
<evidence type="ECO:0000259" key="10">
    <source>
        <dbReference type="Pfam" id="PF02911"/>
    </source>
</evidence>
<keyword evidence="5 8" id="KW-0808">Transferase</keyword>
<evidence type="ECO:0000256" key="6">
    <source>
        <dbReference type="ARBA" id="ARBA00022917"/>
    </source>
</evidence>
<evidence type="ECO:0000256" key="5">
    <source>
        <dbReference type="ARBA" id="ARBA00022679"/>
    </source>
</evidence>
<feature type="domain" description="Formyl transferase N-terminal" evidence="9">
    <location>
        <begin position="28"/>
        <end position="187"/>
    </location>
</feature>
<dbReference type="GO" id="GO:0004479">
    <property type="term" value="F:methionyl-tRNA formyltransferase activity"/>
    <property type="evidence" value="ECO:0007669"/>
    <property type="project" value="UniProtKB-UniRule"/>
</dbReference>
<dbReference type="Pfam" id="PF02911">
    <property type="entry name" value="Formyl_trans_C"/>
    <property type="match status" value="1"/>
</dbReference>
<keyword evidence="12" id="KW-1185">Reference proteome</keyword>
<comment type="caution">
    <text evidence="11">The sequence shown here is derived from an EMBL/GenBank/DDBJ whole genome shotgun (WGS) entry which is preliminary data.</text>
</comment>
<dbReference type="AlphaFoldDB" id="A6GB64"/>
<organism evidence="11 12">
    <name type="scientific">Plesiocystis pacifica SIR-1</name>
    <dbReference type="NCBI Taxonomy" id="391625"/>
    <lineage>
        <taxon>Bacteria</taxon>
        <taxon>Pseudomonadati</taxon>
        <taxon>Myxococcota</taxon>
        <taxon>Polyangia</taxon>
        <taxon>Nannocystales</taxon>
        <taxon>Nannocystaceae</taxon>
        <taxon>Plesiocystis</taxon>
    </lineage>
</organism>